<feature type="compositionally biased region" description="Polar residues" evidence="1">
    <location>
        <begin position="162"/>
        <end position="171"/>
    </location>
</feature>
<evidence type="ECO:0000256" key="1">
    <source>
        <dbReference type="SAM" id="MobiDB-lite"/>
    </source>
</evidence>
<reference evidence="2" key="1">
    <citation type="journal article" date="2023" name="G3 (Bethesda)">
        <title>Whole genome assemblies of Zophobas morio and Tenebrio molitor.</title>
        <authorList>
            <person name="Kaur S."/>
            <person name="Stinson S.A."/>
            <person name="diCenzo G.C."/>
        </authorList>
    </citation>
    <scope>NUCLEOTIDE SEQUENCE</scope>
    <source>
        <strain evidence="2">QUZm001</strain>
    </source>
</reference>
<protein>
    <submittedName>
        <fullName evidence="2">Uncharacterized protein</fullName>
    </submittedName>
</protein>
<feature type="compositionally biased region" description="Low complexity" evidence="1">
    <location>
        <begin position="145"/>
        <end position="161"/>
    </location>
</feature>
<comment type="caution">
    <text evidence="2">The sequence shown here is derived from an EMBL/GenBank/DDBJ whole genome shotgun (WGS) entry which is preliminary data.</text>
</comment>
<sequence length="248" mass="28102">MDNSIPKEDQAPILLRASPNPIFIAKKPSITKDNETPEPVTIFKVPVTRLPPTIITTDHETTTQQQLNENHSQDIDMDVSAASEFPLPEDRNGEFINSDESSRKQRAVNLAKRKRGSTPPSDEFPPLKIINNFAALQNLSEKTVPEQPQVTVPPRQRLQRPSTPKSETSITLHGKPEKHQELTHLLVEVAKSGHVFKYSRNRTTITTKNADERKLLISRLKSRKVSFTRIPKKQIRRTHMCSKDVIGE</sequence>
<dbReference type="EMBL" id="JALNTZ010000001">
    <property type="protein sequence ID" value="KAJ3665130.1"/>
    <property type="molecule type" value="Genomic_DNA"/>
</dbReference>
<accession>A0AA38IXS8</accession>
<gene>
    <name evidence="2" type="ORF">Zmor_000643</name>
</gene>
<dbReference type="Proteomes" id="UP001168821">
    <property type="component" value="Unassembled WGS sequence"/>
</dbReference>
<name>A0AA38IXS8_9CUCU</name>
<evidence type="ECO:0000313" key="2">
    <source>
        <dbReference type="EMBL" id="KAJ3665130.1"/>
    </source>
</evidence>
<proteinExistence type="predicted"/>
<keyword evidence="3" id="KW-1185">Reference proteome</keyword>
<organism evidence="2 3">
    <name type="scientific">Zophobas morio</name>
    <dbReference type="NCBI Taxonomy" id="2755281"/>
    <lineage>
        <taxon>Eukaryota</taxon>
        <taxon>Metazoa</taxon>
        <taxon>Ecdysozoa</taxon>
        <taxon>Arthropoda</taxon>
        <taxon>Hexapoda</taxon>
        <taxon>Insecta</taxon>
        <taxon>Pterygota</taxon>
        <taxon>Neoptera</taxon>
        <taxon>Endopterygota</taxon>
        <taxon>Coleoptera</taxon>
        <taxon>Polyphaga</taxon>
        <taxon>Cucujiformia</taxon>
        <taxon>Tenebrionidae</taxon>
        <taxon>Zophobas</taxon>
    </lineage>
</organism>
<feature type="region of interest" description="Disordered" evidence="1">
    <location>
        <begin position="142"/>
        <end position="176"/>
    </location>
</feature>
<dbReference type="AlphaFoldDB" id="A0AA38IXS8"/>
<evidence type="ECO:0000313" key="3">
    <source>
        <dbReference type="Proteomes" id="UP001168821"/>
    </source>
</evidence>
<feature type="region of interest" description="Disordered" evidence="1">
    <location>
        <begin position="85"/>
        <end position="126"/>
    </location>
</feature>